<name>A0A9P8AVP2_9AGAR</name>
<organism evidence="1 2">
    <name type="scientific">Guyanagaster necrorhizus</name>
    <dbReference type="NCBI Taxonomy" id="856835"/>
    <lineage>
        <taxon>Eukaryota</taxon>
        <taxon>Fungi</taxon>
        <taxon>Dikarya</taxon>
        <taxon>Basidiomycota</taxon>
        <taxon>Agaricomycotina</taxon>
        <taxon>Agaricomycetes</taxon>
        <taxon>Agaricomycetidae</taxon>
        <taxon>Agaricales</taxon>
        <taxon>Marasmiineae</taxon>
        <taxon>Physalacriaceae</taxon>
        <taxon>Guyanagaster</taxon>
    </lineage>
</organism>
<dbReference type="RefSeq" id="XP_043043248.1">
    <property type="nucleotide sequence ID" value="XM_043181568.1"/>
</dbReference>
<sequence length="251" mass="27069">MTLPSVSSIIGQTVSDVKSVLLSSIVGGNFAGNVTYKPSGGDALVKSGRSTIYISPGDEAFYAAVDTYLIDATWVPQTTWKNTTAAAQTNTAQYTTGLTVTAGSDITAAVGIAAAYDGLSITMDASVKTFADYETTDSMEKVVMLDVPPLSTVTFYQRKYRFRDTMFFILDAWNAEWNAGSWGGYDITRKDCAVEIMSEDYLTTVIPLNGTTTGTMVVNTVSRAEQESARVTRTRESLTERAKEALDSIVV</sequence>
<gene>
    <name evidence="1" type="ORF">BT62DRAFT_605205</name>
</gene>
<dbReference type="EMBL" id="MU250527">
    <property type="protein sequence ID" value="KAG7449748.1"/>
    <property type="molecule type" value="Genomic_DNA"/>
</dbReference>
<reference evidence="1" key="1">
    <citation type="submission" date="2020-11" db="EMBL/GenBank/DDBJ databases">
        <title>Adaptations for nitrogen fixation in a non-lichenized fungal sporocarp promotes dispersal by wood-feeding termites.</title>
        <authorList>
            <consortium name="DOE Joint Genome Institute"/>
            <person name="Koch R.A."/>
            <person name="Yoon G."/>
            <person name="Arayal U."/>
            <person name="Lail K."/>
            <person name="Amirebrahimi M."/>
            <person name="Labutti K."/>
            <person name="Lipzen A."/>
            <person name="Riley R."/>
            <person name="Barry K."/>
            <person name="Henrissat B."/>
            <person name="Grigoriev I.V."/>
            <person name="Herr J.R."/>
            <person name="Aime M.C."/>
        </authorList>
    </citation>
    <scope>NUCLEOTIDE SEQUENCE</scope>
    <source>
        <strain evidence="1">MCA 3950</strain>
    </source>
</reference>
<dbReference type="AlphaFoldDB" id="A0A9P8AVP2"/>
<proteinExistence type="predicted"/>
<dbReference type="SUPFAM" id="SSF56973">
    <property type="entry name" value="Aerolisin/ETX pore-forming domain"/>
    <property type="match status" value="1"/>
</dbReference>
<dbReference type="Proteomes" id="UP000812287">
    <property type="component" value="Unassembled WGS sequence"/>
</dbReference>
<accession>A0A9P8AVP2</accession>
<evidence type="ECO:0000313" key="2">
    <source>
        <dbReference type="Proteomes" id="UP000812287"/>
    </source>
</evidence>
<keyword evidence="2" id="KW-1185">Reference proteome</keyword>
<comment type="caution">
    <text evidence="1">The sequence shown here is derived from an EMBL/GenBank/DDBJ whole genome shotgun (WGS) entry which is preliminary data.</text>
</comment>
<evidence type="ECO:0000313" key="1">
    <source>
        <dbReference type="EMBL" id="KAG7449748.1"/>
    </source>
</evidence>
<dbReference type="GeneID" id="66103864"/>
<protein>
    <submittedName>
        <fullName evidence="1">Uncharacterized protein</fullName>
    </submittedName>
</protein>
<dbReference type="OrthoDB" id="3678961at2759"/>